<dbReference type="InterPro" id="IPR001494">
    <property type="entry name" value="Importin-beta_N"/>
</dbReference>
<dbReference type="OrthoDB" id="3268246at2759"/>
<proteinExistence type="predicted"/>
<dbReference type="EMBL" id="CAJJDP010000008">
    <property type="protein sequence ID" value="CAD8138189.1"/>
    <property type="molecule type" value="Genomic_DNA"/>
</dbReference>
<feature type="domain" description="Importin N-terminal" evidence="1">
    <location>
        <begin position="31"/>
        <end position="109"/>
    </location>
</feature>
<dbReference type="PROSITE" id="PS50166">
    <property type="entry name" value="IMPORTIN_B_NT"/>
    <property type="match status" value="1"/>
</dbReference>
<sequence>MLNTEIPNPQKIEEAFNIIMNSKNQQIGKEADTYLRKLEQNYPYILISLFQIFENSQVYLNKFQALLLIKNVIVRNWVKFQMKDNLRLSNISEDLKTHVKDKILQFLGVVQDEKFKKEINLIISVIAKHDFPNKFQGLVNYFVQGLQTIIQSGSTNCALTYDLVCSLKVVQSSVIQNRNTAFRIQQGQFSQAIWNNLLLLWKNITQTQQQELQQNVNNYSFVNNISKKLDRLLSLSIMSLNQEQDQEKIQLVFMLLLEKTVYLLKNVQKQKLLQPNLKTLIHSLGNIQNLFSLNIIQGFSDYLLLLKLIIQNEWDDKRVLRTGLIGIVKTLKSLFFLREEQFYNKKLQEAKSEQSRQLIQLASQLFNSFFQENMQFLIEQLIKIASIPADLSDEELIEQEEDLTIDDAKNEMQCPIFTICLICHDQLMLRFPELFIQKITQIMQQLINSNFNASQQILESFFAILGSIPKITTKLKVQPIQIQPILQYLISTNTIQSQRRFAFLCRNYSNYFTDSELPQILEYARLLLSNSQDQIVQYQTLMCIKKIIICMGQNFDYRNSQFFEQIAPVIVKLLCNLQKSNILWPLLQLLENLIQKYSEINVNSMQILVKVIENSDIILLMKTKSQLLVGALCDMFFALFVSFPLGSNLSHLYQLALVLIDTNIDSKENNIFELLQFLIQEYDPASDNNSTGVLFSNLYSTHEKLFMEDTELNHMQTILRIIEELYLSNLIQLTPNIFNLLQERLQIAQQIDCHDAALILKKSSISLLETIILKQYDSITVQYYQKIIVFLIQELIKLSGGDQVDQMYYTIQYKNNILEILNRFMLKDLSSMIQVLNSAQVSLDQYFTLWHETAQHIINRGNRKINVITQLLFLKYIQKPTFQKLFQFVLQEALPEINYDFELRSQEFKELQQENKKKLANSKQTRLSKQFRNNFRKEILQEACLYDETFNFRSFFFQTIQECMKFHNYTELIQIIKIPPIIDKLNQLLNENERV</sequence>
<dbReference type="OMA" id="ICLICHD"/>
<dbReference type="PROSITE" id="PS50168">
    <property type="entry name" value="DED"/>
    <property type="match status" value="1"/>
</dbReference>
<evidence type="ECO:0008006" key="5">
    <source>
        <dbReference type="Google" id="ProtNLM"/>
    </source>
</evidence>
<feature type="domain" description="DED" evidence="2">
    <location>
        <begin position="652"/>
        <end position="733"/>
    </location>
</feature>
<evidence type="ECO:0000313" key="3">
    <source>
        <dbReference type="EMBL" id="CAD8138189.1"/>
    </source>
</evidence>
<dbReference type="AlphaFoldDB" id="A0A8S1SFW2"/>
<organism evidence="3 4">
    <name type="scientific">Paramecium octaurelia</name>
    <dbReference type="NCBI Taxonomy" id="43137"/>
    <lineage>
        <taxon>Eukaryota</taxon>
        <taxon>Sar</taxon>
        <taxon>Alveolata</taxon>
        <taxon>Ciliophora</taxon>
        <taxon>Intramacronucleata</taxon>
        <taxon>Oligohymenophorea</taxon>
        <taxon>Peniculida</taxon>
        <taxon>Parameciidae</taxon>
        <taxon>Paramecium</taxon>
    </lineage>
</organism>
<dbReference type="GO" id="GO:0031267">
    <property type="term" value="F:small GTPase binding"/>
    <property type="evidence" value="ECO:0007669"/>
    <property type="project" value="InterPro"/>
</dbReference>
<dbReference type="Proteomes" id="UP000683925">
    <property type="component" value="Unassembled WGS sequence"/>
</dbReference>
<reference evidence="3" key="1">
    <citation type="submission" date="2021-01" db="EMBL/GenBank/DDBJ databases">
        <authorList>
            <consortium name="Genoscope - CEA"/>
            <person name="William W."/>
        </authorList>
    </citation>
    <scope>NUCLEOTIDE SEQUENCE</scope>
</reference>
<name>A0A8S1SFW2_PAROT</name>
<dbReference type="GO" id="GO:0006886">
    <property type="term" value="P:intracellular protein transport"/>
    <property type="evidence" value="ECO:0007669"/>
    <property type="project" value="InterPro"/>
</dbReference>
<accession>A0A8S1SFW2</accession>
<dbReference type="InterPro" id="IPR001875">
    <property type="entry name" value="DED_dom"/>
</dbReference>
<protein>
    <recommendedName>
        <fullName evidence="5">Importin N-terminal domain-containing protein</fullName>
    </recommendedName>
</protein>
<evidence type="ECO:0000259" key="2">
    <source>
        <dbReference type="PROSITE" id="PS50168"/>
    </source>
</evidence>
<evidence type="ECO:0000259" key="1">
    <source>
        <dbReference type="PROSITE" id="PS50166"/>
    </source>
</evidence>
<dbReference type="SMART" id="SM00913">
    <property type="entry name" value="IBN_N"/>
    <property type="match status" value="1"/>
</dbReference>
<gene>
    <name evidence="3" type="ORF">POCTA_138.1.T0090242</name>
</gene>
<keyword evidence="4" id="KW-1185">Reference proteome</keyword>
<comment type="caution">
    <text evidence="3">The sequence shown here is derived from an EMBL/GenBank/DDBJ whole genome shotgun (WGS) entry which is preliminary data.</text>
</comment>
<evidence type="ECO:0000313" key="4">
    <source>
        <dbReference type="Proteomes" id="UP000683925"/>
    </source>
</evidence>